<feature type="transmembrane region" description="Helical" evidence="2">
    <location>
        <begin position="135"/>
        <end position="158"/>
    </location>
</feature>
<keyword evidence="2" id="KW-0874">Quinone</keyword>
<dbReference type="Pfam" id="PF00499">
    <property type="entry name" value="Oxidored_q3"/>
    <property type="match status" value="1"/>
</dbReference>
<comment type="catalytic activity">
    <reaction evidence="2">
        <text>a quinone + NADH + 5 H(+)(in) = a quinol + NAD(+) + 4 H(+)(out)</text>
        <dbReference type="Rhea" id="RHEA:57888"/>
        <dbReference type="ChEBI" id="CHEBI:15378"/>
        <dbReference type="ChEBI" id="CHEBI:24646"/>
        <dbReference type="ChEBI" id="CHEBI:57540"/>
        <dbReference type="ChEBI" id="CHEBI:57945"/>
        <dbReference type="ChEBI" id="CHEBI:132124"/>
    </reaction>
</comment>
<keyword evidence="3" id="KW-0560">Oxidoreductase</keyword>
<feature type="transmembrane region" description="Helical" evidence="2">
    <location>
        <begin position="22"/>
        <end position="43"/>
    </location>
</feature>
<keyword evidence="2" id="KW-0472">Membrane</keyword>
<keyword evidence="2" id="KW-1133">Transmembrane helix</keyword>
<dbReference type="GO" id="GO:0016491">
    <property type="term" value="F:oxidoreductase activity"/>
    <property type="evidence" value="ECO:0007669"/>
    <property type="project" value="UniProtKB-KW"/>
</dbReference>
<organism evidence="3 4">
    <name type="scientific">Dawidia cretensis</name>
    <dbReference type="NCBI Taxonomy" id="2782350"/>
    <lineage>
        <taxon>Bacteria</taxon>
        <taxon>Pseudomonadati</taxon>
        <taxon>Bacteroidota</taxon>
        <taxon>Cytophagia</taxon>
        <taxon>Cytophagales</taxon>
        <taxon>Chryseotaleaceae</taxon>
        <taxon>Dawidia</taxon>
    </lineage>
</organism>
<reference evidence="3 4" key="1">
    <citation type="submission" date="2021-05" db="EMBL/GenBank/DDBJ databases">
        <title>A Polyphasic approach of four new species of the genus Ohtaekwangia: Ohtaekwangia histidinii sp. nov., Ohtaekwangia cretensis sp. nov., Ohtaekwangia indiensis sp. nov., Ohtaekwangia reichenbachii sp. nov. from diverse environment.</title>
        <authorList>
            <person name="Octaviana S."/>
        </authorList>
    </citation>
    <scope>NUCLEOTIDE SEQUENCE [LARGE SCALE GENOMIC DNA]</scope>
    <source>
        <strain evidence="3 4">PWU5</strain>
    </source>
</reference>
<dbReference type="Gene3D" id="1.20.120.1200">
    <property type="entry name" value="NADH-ubiquinone/plastoquinone oxidoreductase chain 6, subunit NuoJ"/>
    <property type="match status" value="1"/>
</dbReference>
<comment type="caution">
    <text evidence="3">The sequence shown here is derived from an EMBL/GenBank/DDBJ whole genome shotgun (WGS) entry which is preliminary data.</text>
</comment>
<protein>
    <recommendedName>
        <fullName evidence="2">NADH-quinone oxidoreductase subunit J</fullName>
        <ecNumber evidence="2">7.1.1.-</ecNumber>
    </recommendedName>
</protein>
<dbReference type="PANTHER" id="PTHR33269">
    <property type="entry name" value="NADH-UBIQUINONE OXIDOREDUCTASE CHAIN 6"/>
    <property type="match status" value="1"/>
</dbReference>
<feature type="transmembrane region" description="Helical" evidence="2">
    <location>
        <begin position="49"/>
        <end position="72"/>
    </location>
</feature>
<comment type="function">
    <text evidence="2">NDH-1 shuttles electrons from NADH, via FMN and iron-sulfur (Fe-S) centers, to quinones in the respiratory chain. Couples the redox reaction to proton translocation (for every two electrons transferred, four hydrogen ions are translocated across the cytoplasmic membrane), and thus conserves the redox energy in a proton gradient.</text>
</comment>
<sequence>MFYFFEGAAALSAASLIFIRQVFYGALLLIVCLLSLAAIYILAFAEFVAVTQILVYAGGIVVVILFGVMLTAKIGEKPLVVQHGNVFGGILAAASLLAVLLYGLAGHDFTSATAATTMATQNAVQETGFVMMRDFVLPFELAGMLLLMALVGAAVIAARTKNNRAS</sequence>
<dbReference type="Proteomes" id="UP001319080">
    <property type="component" value="Unassembled WGS sequence"/>
</dbReference>
<name>A0AAP2GVF5_9BACT</name>
<accession>A0AAP2GVF5</accession>
<dbReference type="InterPro" id="IPR001457">
    <property type="entry name" value="NADH_UbQ/plastoQ_OxRdtase_su6"/>
</dbReference>
<proteinExistence type="inferred from homology"/>
<gene>
    <name evidence="3" type="ORF">KK062_19305</name>
</gene>
<evidence type="ECO:0000256" key="2">
    <source>
        <dbReference type="RuleBase" id="RU004429"/>
    </source>
</evidence>
<dbReference type="GO" id="GO:0005886">
    <property type="term" value="C:plasma membrane"/>
    <property type="evidence" value="ECO:0007669"/>
    <property type="project" value="UniProtKB-SubCell"/>
</dbReference>
<dbReference type="InterPro" id="IPR042106">
    <property type="entry name" value="Nuo/plastoQ_OxRdtase_6_NuoJ"/>
</dbReference>
<dbReference type="EMBL" id="JAHESE010000022">
    <property type="protein sequence ID" value="MBT1710400.1"/>
    <property type="molecule type" value="Genomic_DNA"/>
</dbReference>
<comment type="similarity">
    <text evidence="1 2">Belongs to the complex I subunit 6 family.</text>
</comment>
<evidence type="ECO:0000313" key="4">
    <source>
        <dbReference type="Proteomes" id="UP001319080"/>
    </source>
</evidence>
<dbReference type="AlphaFoldDB" id="A0AAP2GVF5"/>
<evidence type="ECO:0000256" key="1">
    <source>
        <dbReference type="ARBA" id="ARBA00005698"/>
    </source>
</evidence>
<comment type="caution">
    <text evidence="2">Lacks conserved residue(s) required for the propagation of feature annotation.</text>
</comment>
<dbReference type="PANTHER" id="PTHR33269:SF17">
    <property type="entry name" value="NADH-UBIQUINONE OXIDOREDUCTASE CHAIN 6"/>
    <property type="match status" value="1"/>
</dbReference>
<comment type="subcellular location">
    <subcellularLocation>
        <location evidence="2">Cell membrane</location>
        <topology evidence="2">Multi-pass membrane protein</topology>
    </subcellularLocation>
</comment>
<keyword evidence="2" id="KW-1003">Cell membrane</keyword>
<keyword evidence="4" id="KW-1185">Reference proteome</keyword>
<dbReference type="GO" id="GO:0048038">
    <property type="term" value="F:quinone binding"/>
    <property type="evidence" value="ECO:0007669"/>
    <property type="project" value="UniProtKB-UniRule"/>
</dbReference>
<dbReference type="EC" id="7.1.1.-" evidence="2"/>
<dbReference type="GO" id="GO:0008137">
    <property type="term" value="F:NADH dehydrogenase (ubiquinone) activity"/>
    <property type="evidence" value="ECO:0007669"/>
    <property type="project" value="UniProtKB-UniRule"/>
</dbReference>
<evidence type="ECO:0000313" key="3">
    <source>
        <dbReference type="EMBL" id="MBT1710400.1"/>
    </source>
</evidence>
<feature type="transmembrane region" description="Helical" evidence="2">
    <location>
        <begin position="84"/>
        <end position="105"/>
    </location>
</feature>
<keyword evidence="2" id="KW-0812">Transmembrane</keyword>
<keyword evidence="2" id="KW-0520">NAD</keyword>
<dbReference type="RefSeq" id="WP_254085974.1">
    <property type="nucleotide sequence ID" value="NZ_JAHESE010000022.1"/>
</dbReference>